<dbReference type="PROSITE" id="PS00708">
    <property type="entry name" value="PRO_ENDOPEP_SER"/>
    <property type="match status" value="1"/>
</dbReference>
<dbReference type="GO" id="GO:0004252">
    <property type="term" value="F:serine-type endopeptidase activity"/>
    <property type="evidence" value="ECO:0007669"/>
    <property type="project" value="InterPro"/>
</dbReference>
<dbReference type="GO" id="GO:0052689">
    <property type="term" value="F:carboxylic ester hydrolase activity"/>
    <property type="evidence" value="ECO:0007669"/>
    <property type="project" value="UniProtKB-ARBA"/>
</dbReference>
<keyword evidence="8" id="KW-1185">Reference proteome</keyword>
<dbReference type="Proteomes" id="UP000238312">
    <property type="component" value="Unassembled WGS sequence"/>
</dbReference>
<evidence type="ECO:0000313" key="8">
    <source>
        <dbReference type="Proteomes" id="UP000238312"/>
    </source>
</evidence>
<keyword evidence="2" id="KW-0378">Hydrolase</keyword>
<dbReference type="Gene3D" id="3.40.50.1820">
    <property type="entry name" value="alpha/beta hydrolase"/>
    <property type="match status" value="1"/>
</dbReference>
<feature type="chain" id="PRO_5015690540" description="Peptidase S9 prolyl oligopeptidase catalytic domain-containing protein" evidence="5">
    <location>
        <begin position="20"/>
        <end position="561"/>
    </location>
</feature>
<feature type="transmembrane region" description="Helical" evidence="4">
    <location>
        <begin position="426"/>
        <end position="446"/>
    </location>
</feature>
<organism evidence="7 8">
    <name type="scientific">Nonomuraea fuscirosea</name>
    <dbReference type="NCBI Taxonomy" id="1291556"/>
    <lineage>
        <taxon>Bacteria</taxon>
        <taxon>Bacillati</taxon>
        <taxon>Actinomycetota</taxon>
        <taxon>Actinomycetes</taxon>
        <taxon>Streptosporangiales</taxon>
        <taxon>Streptosporangiaceae</taxon>
        <taxon>Nonomuraea</taxon>
    </lineage>
</organism>
<dbReference type="SUPFAM" id="SSF53474">
    <property type="entry name" value="alpha/beta-Hydrolases"/>
    <property type="match status" value="1"/>
</dbReference>
<feature type="signal peptide" evidence="5">
    <location>
        <begin position="1"/>
        <end position="19"/>
    </location>
</feature>
<feature type="transmembrane region" description="Helical" evidence="4">
    <location>
        <begin position="537"/>
        <end position="558"/>
    </location>
</feature>
<protein>
    <recommendedName>
        <fullName evidence="6">Peptidase S9 prolyl oligopeptidase catalytic domain-containing protein</fullName>
    </recommendedName>
</protein>
<feature type="transmembrane region" description="Helical" evidence="4">
    <location>
        <begin position="504"/>
        <end position="525"/>
    </location>
</feature>
<evidence type="ECO:0000313" key="7">
    <source>
        <dbReference type="EMBL" id="PRX68301.1"/>
    </source>
</evidence>
<evidence type="ECO:0000256" key="1">
    <source>
        <dbReference type="ARBA" id="ARBA00008645"/>
    </source>
</evidence>
<keyword evidence="4" id="KW-0472">Membrane</keyword>
<keyword evidence="4" id="KW-0812">Transmembrane</keyword>
<gene>
    <name evidence="7" type="ORF">B0I32_103262</name>
</gene>
<feature type="compositionally biased region" description="Low complexity" evidence="3">
    <location>
        <begin position="76"/>
        <end position="92"/>
    </location>
</feature>
<feature type="transmembrane region" description="Helical" evidence="4">
    <location>
        <begin position="466"/>
        <end position="484"/>
    </location>
</feature>
<proteinExistence type="inferred from homology"/>
<dbReference type="RefSeq" id="WP_106236504.1">
    <property type="nucleotide sequence ID" value="NZ_PVNG01000003.1"/>
</dbReference>
<dbReference type="EMBL" id="PVNG01000003">
    <property type="protein sequence ID" value="PRX68301.1"/>
    <property type="molecule type" value="Genomic_DNA"/>
</dbReference>
<feature type="region of interest" description="Disordered" evidence="3">
    <location>
        <begin position="76"/>
        <end position="120"/>
    </location>
</feature>
<evidence type="ECO:0000259" key="6">
    <source>
        <dbReference type="Pfam" id="PF00326"/>
    </source>
</evidence>
<evidence type="ECO:0000256" key="4">
    <source>
        <dbReference type="SAM" id="Phobius"/>
    </source>
</evidence>
<dbReference type="GO" id="GO:0006508">
    <property type="term" value="P:proteolysis"/>
    <property type="evidence" value="ECO:0007669"/>
    <property type="project" value="InterPro"/>
</dbReference>
<accession>A0A2T0N742</accession>
<evidence type="ECO:0000256" key="5">
    <source>
        <dbReference type="SAM" id="SignalP"/>
    </source>
</evidence>
<feature type="domain" description="Peptidase S9 prolyl oligopeptidase catalytic" evidence="6">
    <location>
        <begin position="204"/>
        <end position="364"/>
    </location>
</feature>
<comment type="similarity">
    <text evidence="1">Belongs to the AB hydrolase superfamily.</text>
</comment>
<dbReference type="InterPro" id="IPR002471">
    <property type="entry name" value="Pept_S9_AS"/>
</dbReference>
<dbReference type="AlphaFoldDB" id="A0A2T0N742"/>
<reference evidence="7 8" key="1">
    <citation type="submission" date="2018-03" db="EMBL/GenBank/DDBJ databases">
        <title>Genomic Encyclopedia of Type Strains, Phase III (KMG-III): the genomes of soil and plant-associated and newly described type strains.</title>
        <authorList>
            <person name="Whitman W."/>
        </authorList>
    </citation>
    <scope>NUCLEOTIDE SEQUENCE [LARGE SCALE GENOMIC DNA]</scope>
    <source>
        <strain evidence="7 8">CGMCC 4.7104</strain>
    </source>
</reference>
<dbReference type="PANTHER" id="PTHR22946:SF9">
    <property type="entry name" value="POLYKETIDE TRANSFERASE AF380"/>
    <property type="match status" value="1"/>
</dbReference>
<dbReference type="Pfam" id="PF00326">
    <property type="entry name" value="Peptidase_S9"/>
    <property type="match status" value="1"/>
</dbReference>
<evidence type="ECO:0000256" key="2">
    <source>
        <dbReference type="ARBA" id="ARBA00022801"/>
    </source>
</evidence>
<dbReference type="InterPro" id="IPR029058">
    <property type="entry name" value="AB_hydrolase_fold"/>
</dbReference>
<comment type="caution">
    <text evidence="7">The sequence shown here is derived from an EMBL/GenBank/DDBJ whole genome shotgun (WGS) entry which is preliminary data.</text>
</comment>
<dbReference type="PANTHER" id="PTHR22946">
    <property type="entry name" value="DIENELACTONE HYDROLASE DOMAIN-CONTAINING PROTEIN-RELATED"/>
    <property type="match status" value="1"/>
</dbReference>
<keyword evidence="4" id="KW-1133">Transmembrane helix</keyword>
<dbReference type="InterPro" id="IPR050261">
    <property type="entry name" value="FrsA_esterase"/>
</dbReference>
<keyword evidence="5" id="KW-0732">Signal</keyword>
<evidence type="ECO:0000256" key="3">
    <source>
        <dbReference type="SAM" id="MobiDB-lite"/>
    </source>
</evidence>
<dbReference type="OrthoDB" id="9765647at2"/>
<sequence>MRRTVAALSAVLTASTVFAASAWPGATRAAAETSAAWPGATRAAAETSAAWPGATRAAAETSAAWPGATRAAAETSAAWPGATRAAAETSAAWPGATRAAAETSASWPGATRAAVAEPPAVPADLTSTEVSFRGGGGLKLHGSVISRAGAEKGRPGVVLVHGAGTGTPREKLLGEAVAFARQGMSVLVYDKRSEGYSLFERSYQQLADDALGAMEMLRRQPGVDPGKVGLWGLSEGGWVVPIAAARSRDVAFVILVGANGLNPLRQQTWAVAAGLRKAGVSGSLVDRAEHNLYRVIADGGMFPQPYFDPAPVIGRVRQPVLAIWGVHDLLTPPEETPPIFAKALEAGGNRRYTFRFFPGADHAAHLTPDGGVTRLPELAPGYPELVGTWVAQAVSGRTPEAQVSGPAPEQASRTVAVPPTAWWESAGAQLAALVIFLMAFCGYPLVALVRRIRGRRGVPPVKAARLVSAGGLTAVIGGFSYLFYVIMTGGKLSEPGPLLAGRPVVWLALQAVAVATVVATALTAARWRRAATRGERVRLGLVVAGGALFVPWALYWGLLLP</sequence>
<dbReference type="InterPro" id="IPR001375">
    <property type="entry name" value="Peptidase_S9_cat"/>
</dbReference>
<name>A0A2T0N742_9ACTN</name>